<evidence type="ECO:0000256" key="1">
    <source>
        <dbReference type="SAM" id="MobiDB-lite"/>
    </source>
</evidence>
<reference evidence="2 3" key="1">
    <citation type="submission" date="2022-11" db="EMBL/GenBank/DDBJ databases">
        <title>Whole genome sequence of Eschrichtius robustus ER-17-0199.</title>
        <authorList>
            <person name="Bruniche-Olsen A."/>
            <person name="Black A.N."/>
            <person name="Fields C.J."/>
            <person name="Walden K."/>
            <person name="Dewoody J.A."/>
        </authorList>
    </citation>
    <scope>NUCLEOTIDE SEQUENCE [LARGE SCALE GENOMIC DNA]</scope>
    <source>
        <strain evidence="2">ER-17-0199</strain>
        <tissue evidence="2">Blubber</tissue>
    </source>
</reference>
<name>A0AB34GZJ4_ESCRO</name>
<comment type="caution">
    <text evidence="2">The sequence shown here is derived from an EMBL/GenBank/DDBJ whole genome shotgun (WGS) entry which is preliminary data.</text>
</comment>
<dbReference type="Proteomes" id="UP001159641">
    <property type="component" value="Unassembled WGS sequence"/>
</dbReference>
<gene>
    <name evidence="2" type="ORF">J1605_008362</name>
</gene>
<accession>A0AB34GZJ4</accession>
<proteinExistence type="predicted"/>
<feature type="region of interest" description="Disordered" evidence="1">
    <location>
        <begin position="219"/>
        <end position="241"/>
    </location>
</feature>
<dbReference type="EMBL" id="JAIQCJ010002063">
    <property type="protein sequence ID" value="KAJ8784357.1"/>
    <property type="molecule type" value="Genomic_DNA"/>
</dbReference>
<organism evidence="2 3">
    <name type="scientific">Eschrichtius robustus</name>
    <name type="common">California gray whale</name>
    <name type="synonym">Eschrichtius gibbosus</name>
    <dbReference type="NCBI Taxonomy" id="9764"/>
    <lineage>
        <taxon>Eukaryota</taxon>
        <taxon>Metazoa</taxon>
        <taxon>Chordata</taxon>
        <taxon>Craniata</taxon>
        <taxon>Vertebrata</taxon>
        <taxon>Euteleostomi</taxon>
        <taxon>Mammalia</taxon>
        <taxon>Eutheria</taxon>
        <taxon>Laurasiatheria</taxon>
        <taxon>Artiodactyla</taxon>
        <taxon>Whippomorpha</taxon>
        <taxon>Cetacea</taxon>
        <taxon>Mysticeti</taxon>
        <taxon>Eschrichtiidae</taxon>
        <taxon>Eschrichtius</taxon>
    </lineage>
</organism>
<sequence length="241" mass="26906">MWPEPSQETGEDEDEKFQGFQENTSENNQVTSPHKLTGSRHTASSETPSALWPPPSRCNDPTLLRKTLPPTPAGEFHRTRQRSGPAPAPWTFSLVPAARKAPFPRHARGVHAALLGKDAFLWTPETSSSPMQVMHSGQEYHRSDAVSFSGHHMVSLCLIPVEATGICYPVSNPREMVSNILPQLLSPRATTTEAHVPQLLKPVSHKYRAHVPLLLKPTHLEPVLHNKRSHRNEKPAHRKQE</sequence>
<evidence type="ECO:0000313" key="3">
    <source>
        <dbReference type="Proteomes" id="UP001159641"/>
    </source>
</evidence>
<protein>
    <submittedName>
        <fullName evidence="2">Uncharacterized protein</fullName>
    </submittedName>
</protein>
<feature type="compositionally biased region" description="Basic and acidic residues" evidence="1">
    <location>
        <begin position="232"/>
        <end position="241"/>
    </location>
</feature>
<feature type="region of interest" description="Disordered" evidence="1">
    <location>
        <begin position="1"/>
        <end position="91"/>
    </location>
</feature>
<feature type="compositionally biased region" description="Polar residues" evidence="1">
    <location>
        <begin position="20"/>
        <end position="48"/>
    </location>
</feature>
<dbReference type="AlphaFoldDB" id="A0AB34GZJ4"/>
<evidence type="ECO:0000313" key="2">
    <source>
        <dbReference type="EMBL" id="KAJ8784357.1"/>
    </source>
</evidence>
<keyword evidence="3" id="KW-1185">Reference proteome</keyword>